<dbReference type="Proteomes" id="UP000667650">
    <property type="component" value="Unassembled WGS sequence"/>
</dbReference>
<accession>A0A964WYX2</accession>
<proteinExistence type="predicted"/>
<dbReference type="EMBL" id="JAAABI010000009">
    <property type="protein sequence ID" value="NAY93397.1"/>
    <property type="molecule type" value="Genomic_DNA"/>
</dbReference>
<dbReference type="AlphaFoldDB" id="A0A964WYX2"/>
<protein>
    <submittedName>
        <fullName evidence="1">Uncharacterized protein</fullName>
    </submittedName>
</protein>
<reference evidence="1" key="1">
    <citation type="submission" date="2020-01" db="EMBL/GenBank/DDBJ databases">
        <title>Muricauda ochracea sp. nov., isolated from a tidal flat of Garorim bay in Korea.</title>
        <authorList>
            <person name="Kim D."/>
            <person name="Yoo Y."/>
            <person name="Kim J.-J."/>
        </authorList>
    </citation>
    <scope>NUCLEOTIDE SEQUENCE</scope>
    <source>
        <strain evidence="1">JGD-17</strain>
    </source>
</reference>
<gene>
    <name evidence="1" type="ORF">GTQ34_15915</name>
</gene>
<comment type="caution">
    <text evidence="1">The sequence shown here is derived from an EMBL/GenBank/DDBJ whole genome shotgun (WGS) entry which is preliminary data.</text>
</comment>
<keyword evidence="2" id="KW-1185">Reference proteome</keyword>
<dbReference type="RefSeq" id="WP_166524808.1">
    <property type="nucleotide sequence ID" value="NZ_JAAABI010000009.1"/>
</dbReference>
<evidence type="ECO:0000313" key="1">
    <source>
        <dbReference type="EMBL" id="NAY93397.1"/>
    </source>
</evidence>
<name>A0A964WYX2_9FLAO</name>
<organism evidence="1 2">
    <name type="scientific">Flagellimonas ochracea</name>
    <dbReference type="NCBI Taxonomy" id="2696472"/>
    <lineage>
        <taxon>Bacteria</taxon>
        <taxon>Pseudomonadati</taxon>
        <taxon>Bacteroidota</taxon>
        <taxon>Flavobacteriia</taxon>
        <taxon>Flavobacteriales</taxon>
        <taxon>Flavobacteriaceae</taxon>
        <taxon>Flagellimonas</taxon>
    </lineage>
</organism>
<evidence type="ECO:0000313" key="2">
    <source>
        <dbReference type="Proteomes" id="UP000667650"/>
    </source>
</evidence>
<sequence>MIKVYKSSMLKNLVFVLFLLSVSFLRGQTFYALQIDRNIRFEAKEITAKYQPHLVMGVDQALQFQSTVARFLVKKRAVERDDNLSPKAKYQLLRRLSSRETSEMADVLESYRWREYMRVKADIQPIPKPIDFGEDLVVQD</sequence>